<dbReference type="NCBIfam" id="TIGR02673">
    <property type="entry name" value="FtsE"/>
    <property type="match status" value="1"/>
</dbReference>
<comment type="similarity">
    <text evidence="2 10">Belongs to the ABC transporter superfamily.</text>
</comment>
<dbReference type="SUPFAM" id="SSF52540">
    <property type="entry name" value="P-loop containing nucleoside triphosphate hydrolases"/>
    <property type="match status" value="1"/>
</dbReference>
<dbReference type="SMART" id="SM00382">
    <property type="entry name" value="AAA"/>
    <property type="match status" value="1"/>
</dbReference>
<dbReference type="RefSeq" id="WP_015723689.1">
    <property type="nucleotide sequence ID" value="NC_014972.1"/>
</dbReference>
<keyword evidence="8 10" id="KW-0472">Membrane</keyword>
<dbReference type="GO" id="GO:0016887">
    <property type="term" value="F:ATP hydrolysis activity"/>
    <property type="evidence" value="ECO:0007669"/>
    <property type="project" value="InterPro"/>
</dbReference>
<evidence type="ECO:0000256" key="4">
    <source>
        <dbReference type="ARBA" id="ARBA00022475"/>
    </source>
</evidence>
<evidence type="ECO:0000256" key="7">
    <source>
        <dbReference type="ARBA" id="ARBA00022840"/>
    </source>
</evidence>
<keyword evidence="13" id="KW-1185">Reference proteome</keyword>
<dbReference type="FunFam" id="3.40.50.300:FF:000056">
    <property type="entry name" value="Cell division ATP-binding protein FtsE"/>
    <property type="match status" value="1"/>
</dbReference>
<dbReference type="EMBL" id="CP002364">
    <property type="protein sequence ID" value="ADW17145.1"/>
    <property type="molecule type" value="Genomic_DNA"/>
</dbReference>
<evidence type="ECO:0000256" key="6">
    <source>
        <dbReference type="ARBA" id="ARBA00022741"/>
    </source>
</evidence>
<sequence length="249" mass="27832">MSTDTSPPDVMIDLIKVSKIYPPDVQAITDVSLTVRRGEIVFLTGMSGAGKTTLLRLISRMEKPSKGMIDVAGIDVAKLPPRKLHLLRRKIGMAYQDFKLLPERTVADNIAIAMEVVFRSRSFIEKRTRELLEQLDLVRKHATRTGELSRGEQQRIAIARAVANSPEIILADEPTGNLDAETTARVMALFHQLNRQGTTIVIATHDQSLYQQNDHRVIELHCGRLRSPLHAELPEDAESDERSVPVSEV</sequence>
<evidence type="ECO:0000313" key="12">
    <source>
        <dbReference type="EMBL" id="ADW17145.1"/>
    </source>
</evidence>
<evidence type="ECO:0000313" key="13">
    <source>
        <dbReference type="Proteomes" id="UP000006365"/>
    </source>
</evidence>
<keyword evidence="9 10" id="KW-0131">Cell cycle</keyword>
<dbReference type="Pfam" id="PF00005">
    <property type="entry name" value="ABC_tran"/>
    <property type="match status" value="1"/>
</dbReference>
<keyword evidence="5 10" id="KW-0132">Cell division</keyword>
<dbReference type="GO" id="GO:0005524">
    <property type="term" value="F:ATP binding"/>
    <property type="evidence" value="ECO:0007669"/>
    <property type="project" value="UniProtKB-UniRule"/>
</dbReference>
<feature type="domain" description="ABC transporter" evidence="11">
    <location>
        <begin position="12"/>
        <end position="247"/>
    </location>
</feature>
<keyword evidence="4 10" id="KW-1003">Cell membrane</keyword>
<accession>A0A7U3YKN6</accession>
<dbReference type="GO" id="GO:0022857">
    <property type="term" value="F:transmembrane transporter activity"/>
    <property type="evidence" value="ECO:0007669"/>
    <property type="project" value="TreeGrafter"/>
</dbReference>
<dbReference type="GO" id="GO:0005886">
    <property type="term" value="C:plasma membrane"/>
    <property type="evidence" value="ECO:0007669"/>
    <property type="project" value="UniProtKB-SubCell"/>
</dbReference>
<dbReference type="PROSITE" id="PS50893">
    <property type="entry name" value="ABC_TRANSPORTER_2"/>
    <property type="match status" value="1"/>
</dbReference>
<name>A0A7U3YKN6_DESPD</name>
<evidence type="ECO:0000256" key="5">
    <source>
        <dbReference type="ARBA" id="ARBA00022618"/>
    </source>
</evidence>
<evidence type="ECO:0000256" key="2">
    <source>
        <dbReference type="ARBA" id="ARBA00005417"/>
    </source>
</evidence>
<evidence type="ECO:0000256" key="8">
    <source>
        <dbReference type="ARBA" id="ARBA00023136"/>
    </source>
</evidence>
<keyword evidence="6 10" id="KW-0547">Nucleotide-binding</keyword>
<reference evidence="12 13" key="1">
    <citation type="journal article" date="2011" name="Stand. Genomic Sci.">
        <title>Complete genome sequence of Desulfobulbus propionicus type strain (1pr3).</title>
        <authorList>
            <person name="Pagani I."/>
            <person name="Lapidus A."/>
            <person name="Nolan M."/>
            <person name="Lucas S."/>
            <person name="Hammon N."/>
            <person name="Deshpande S."/>
            <person name="Cheng J.F."/>
            <person name="Chertkov O."/>
            <person name="Davenport K."/>
            <person name="Tapia R."/>
            <person name="Han C."/>
            <person name="Goodwin L."/>
            <person name="Pitluck S."/>
            <person name="Liolios K."/>
            <person name="Mavromatis K."/>
            <person name="Ivanova N."/>
            <person name="Mikhailova N."/>
            <person name="Pati A."/>
            <person name="Chen A."/>
            <person name="Palaniappan K."/>
            <person name="Land M."/>
            <person name="Hauser L."/>
            <person name="Chang Y.J."/>
            <person name="Jeffries C.D."/>
            <person name="Detter J.C."/>
            <person name="Brambilla E."/>
            <person name="Kannan K.P."/>
            <person name="Djao O.D."/>
            <person name="Rohde M."/>
            <person name="Pukall R."/>
            <person name="Spring S."/>
            <person name="Goker M."/>
            <person name="Sikorski J."/>
            <person name="Woyke T."/>
            <person name="Bristow J."/>
            <person name="Eisen J.A."/>
            <person name="Markowitz V."/>
            <person name="Hugenholtz P."/>
            <person name="Kyrpides N.C."/>
            <person name="Klenk H.P."/>
        </authorList>
    </citation>
    <scope>NUCLEOTIDE SEQUENCE [LARGE SCALE GENOMIC DNA]</scope>
    <source>
        <strain evidence="13">ATCC 33891 / DSM 2032 / 1pr3</strain>
    </source>
</reference>
<evidence type="ECO:0000256" key="9">
    <source>
        <dbReference type="ARBA" id="ARBA00023306"/>
    </source>
</evidence>
<evidence type="ECO:0000256" key="10">
    <source>
        <dbReference type="RuleBase" id="RU365094"/>
    </source>
</evidence>
<comment type="subcellular location">
    <subcellularLocation>
        <location evidence="10">Cell membrane</location>
        <topology evidence="10">Peripheral membrane protein</topology>
        <orientation evidence="10">Cytoplasmic side</orientation>
    </subcellularLocation>
</comment>
<dbReference type="InterPro" id="IPR003439">
    <property type="entry name" value="ABC_transporter-like_ATP-bd"/>
</dbReference>
<dbReference type="InterPro" id="IPR005286">
    <property type="entry name" value="Cell_div_FtsE"/>
</dbReference>
<protein>
    <recommendedName>
        <fullName evidence="3 10">Cell division ATP-binding protein FtsE</fullName>
    </recommendedName>
</protein>
<evidence type="ECO:0000256" key="3">
    <source>
        <dbReference type="ARBA" id="ARBA00020019"/>
    </source>
</evidence>
<comment type="subunit">
    <text evidence="10">Homodimer. Forms a membrane-associated complex with FtsX.</text>
</comment>
<dbReference type="InterPro" id="IPR015854">
    <property type="entry name" value="ABC_transpr_LolD-like"/>
</dbReference>
<evidence type="ECO:0000256" key="1">
    <source>
        <dbReference type="ARBA" id="ARBA00002579"/>
    </source>
</evidence>
<dbReference type="AlphaFoldDB" id="A0A7U3YKN6"/>
<dbReference type="GO" id="GO:0051301">
    <property type="term" value="P:cell division"/>
    <property type="evidence" value="ECO:0007669"/>
    <property type="project" value="UniProtKB-UniRule"/>
</dbReference>
<dbReference type="KEGG" id="dpr:Despr_0971"/>
<comment type="function">
    <text evidence="1">Part of the ABC transporter FtsEX involved in cellular division. Important for assembly or stability of the septal ring.</text>
</comment>
<gene>
    <name evidence="10" type="primary">ftsE</name>
    <name evidence="12" type="ordered locus">Despr_0971</name>
</gene>
<organism evidence="12 13">
    <name type="scientific">Desulfobulbus propionicus (strain ATCC 33891 / DSM 2032 / VKM B-1956 / 1pr3)</name>
    <dbReference type="NCBI Taxonomy" id="577650"/>
    <lineage>
        <taxon>Bacteria</taxon>
        <taxon>Pseudomonadati</taxon>
        <taxon>Thermodesulfobacteriota</taxon>
        <taxon>Desulfobulbia</taxon>
        <taxon>Desulfobulbales</taxon>
        <taxon>Desulfobulbaceae</taxon>
        <taxon>Desulfobulbus</taxon>
    </lineage>
</organism>
<dbReference type="InterPro" id="IPR003593">
    <property type="entry name" value="AAA+_ATPase"/>
</dbReference>
<proteinExistence type="inferred from homology"/>
<dbReference type="PANTHER" id="PTHR24220:SF470">
    <property type="entry name" value="CELL DIVISION ATP-BINDING PROTEIN FTSE"/>
    <property type="match status" value="1"/>
</dbReference>
<dbReference type="Gene3D" id="3.40.50.300">
    <property type="entry name" value="P-loop containing nucleotide triphosphate hydrolases"/>
    <property type="match status" value="1"/>
</dbReference>
<evidence type="ECO:0000259" key="11">
    <source>
        <dbReference type="PROSITE" id="PS50893"/>
    </source>
</evidence>
<keyword evidence="7 10" id="KW-0067">ATP-binding</keyword>
<dbReference type="InterPro" id="IPR027417">
    <property type="entry name" value="P-loop_NTPase"/>
</dbReference>
<dbReference type="Proteomes" id="UP000006365">
    <property type="component" value="Chromosome"/>
</dbReference>
<dbReference type="PANTHER" id="PTHR24220">
    <property type="entry name" value="IMPORT ATP-BINDING PROTEIN"/>
    <property type="match status" value="1"/>
</dbReference>